<feature type="region of interest" description="Disordered" evidence="1">
    <location>
        <begin position="682"/>
        <end position="834"/>
    </location>
</feature>
<gene>
    <name evidence="3" type="ORF">AMATHDRAFT_62868</name>
</gene>
<evidence type="ECO:0000313" key="3">
    <source>
        <dbReference type="EMBL" id="PFH49561.1"/>
    </source>
</evidence>
<organism evidence="3 4">
    <name type="scientific">Amanita thiersii Skay4041</name>
    <dbReference type="NCBI Taxonomy" id="703135"/>
    <lineage>
        <taxon>Eukaryota</taxon>
        <taxon>Fungi</taxon>
        <taxon>Dikarya</taxon>
        <taxon>Basidiomycota</taxon>
        <taxon>Agaricomycotina</taxon>
        <taxon>Agaricomycetes</taxon>
        <taxon>Agaricomycetidae</taxon>
        <taxon>Agaricales</taxon>
        <taxon>Pluteineae</taxon>
        <taxon>Amanitaceae</taxon>
        <taxon>Amanita</taxon>
    </lineage>
</organism>
<dbReference type="STRING" id="703135.A0A2A9NML4"/>
<keyword evidence="2" id="KW-0732">Signal</keyword>
<accession>A0A2A9NML4</accession>
<protein>
    <recommendedName>
        <fullName evidence="5">Het-C-domain-containing protein</fullName>
    </recommendedName>
</protein>
<name>A0A2A9NML4_9AGAR</name>
<dbReference type="PANTHER" id="PTHR14905:SF7">
    <property type="entry name" value="VON WILLEBRAND FACTOR A DOMAIN-CONTAINING PROTEIN 7"/>
    <property type="match status" value="1"/>
</dbReference>
<evidence type="ECO:0008006" key="5">
    <source>
        <dbReference type="Google" id="ProtNLM"/>
    </source>
</evidence>
<feature type="compositionally biased region" description="Basic and acidic residues" evidence="1">
    <location>
        <begin position="741"/>
        <end position="750"/>
    </location>
</feature>
<dbReference type="EMBL" id="KZ302025">
    <property type="protein sequence ID" value="PFH49561.1"/>
    <property type="molecule type" value="Genomic_DNA"/>
</dbReference>
<feature type="region of interest" description="Disordered" evidence="1">
    <location>
        <begin position="149"/>
        <end position="170"/>
    </location>
</feature>
<feature type="compositionally biased region" description="Low complexity" evidence="1">
    <location>
        <begin position="793"/>
        <end position="804"/>
    </location>
</feature>
<dbReference type="Pfam" id="PF07217">
    <property type="entry name" value="Het-C"/>
    <property type="match status" value="1"/>
</dbReference>
<evidence type="ECO:0000256" key="2">
    <source>
        <dbReference type="SAM" id="SignalP"/>
    </source>
</evidence>
<feature type="compositionally biased region" description="Pro residues" evidence="1">
    <location>
        <begin position="687"/>
        <end position="696"/>
    </location>
</feature>
<feature type="compositionally biased region" description="Pro residues" evidence="1">
    <location>
        <begin position="718"/>
        <end position="728"/>
    </location>
</feature>
<proteinExistence type="predicted"/>
<dbReference type="InterPro" id="IPR052577">
    <property type="entry name" value="VWA7"/>
</dbReference>
<reference evidence="3 4" key="1">
    <citation type="submission" date="2014-02" db="EMBL/GenBank/DDBJ databases">
        <title>Transposable element dynamics among asymbiotic and ectomycorrhizal Amanita fungi.</title>
        <authorList>
            <consortium name="DOE Joint Genome Institute"/>
            <person name="Hess J."/>
            <person name="Skrede I."/>
            <person name="Wolfe B."/>
            <person name="LaButti K."/>
            <person name="Ohm R.A."/>
            <person name="Grigoriev I.V."/>
            <person name="Pringle A."/>
        </authorList>
    </citation>
    <scope>NUCLEOTIDE SEQUENCE [LARGE SCALE GENOMIC DNA]</scope>
    <source>
        <strain evidence="3 4">SKay4041</strain>
    </source>
</reference>
<dbReference type="OrthoDB" id="2506204at2759"/>
<feature type="signal peptide" evidence="2">
    <location>
        <begin position="1"/>
        <end position="26"/>
    </location>
</feature>
<dbReference type="AlphaFoldDB" id="A0A2A9NML4"/>
<evidence type="ECO:0000256" key="1">
    <source>
        <dbReference type="SAM" id="MobiDB-lite"/>
    </source>
</evidence>
<dbReference type="InterPro" id="IPR010816">
    <property type="entry name" value="Het-C"/>
</dbReference>
<sequence length="834" mass="90426">MIRFSSLLPLLFFISAFCLSQNGVHAFGAGNIPSFAYMEGRAFRHGDIEDTLADLVKRSGGLALASLISKGPKFNGLDIKRVYFGNWLRDYSQAVDIAGLKKVQLQSIITICMVLGFLAHGYATNEFEVTPERLGVYLPVEHIDNPKGYGDGEDARKYHPKLRGPVDPRELDIDPRTGMKNYIANEQGSWDTSKAHVRRVLQECIRLGRLHRQQGRKQDEYEAYRLLGTALHTLEDFAAHSNFCELVLVSMGFQEVFTHVGEQVRIQAPGGKWVAPLVTGTFGSSDFIHSILGEATDHLSEASVTDLNREFEKARDHTQGTRGKPGSNPVETLRSLVSSIPGEDGNEMSREMGNIERLRAGPAQGSKRPEEMTPREIHDALWDVLIFRDSVVKKISKTIEKIPGLGPLLEKISESISVFVYTTIEPILKPILKNATAGLTAASGEVIDTHDQYEVFNDPRASDPTHSFLSKDHFNLILNEPAGLIAKVVVTHAVNLVTKAWDDSSQNVNQIIEDILWCFFHPDFHNPSSTIQREMLQAMKDWATGLGKRQRSVIQRLTKESVRNHQNTRLAGEGGAPASTNSFAVAEAHAVQQDVLGYAQNIPIIGEAASSLLKPSKPNKPSKPSKPGKPGKGHKKGDSGGEESGFYSSMTTTTTETFAESYSGGSGVSGGYAPLYETAALPSIPTYQPPAGPPPALYGTPAEPNPHVGYAPSYTPSYTPPAGPPPGFPGGSAGSNTFSDHSQRRHEYGYRDIGSGAHGYEGSFSSSEPHGFPEPVPTTGGGYAPPPGPPPSSFGFPRPAAASSYQRTPSSQGGPAYPGSGDGNSYEYDSQWRG</sequence>
<feature type="chain" id="PRO_5012744328" description="Het-C-domain-containing protein" evidence="2">
    <location>
        <begin position="27"/>
        <end position="834"/>
    </location>
</feature>
<feature type="region of interest" description="Disordered" evidence="1">
    <location>
        <begin position="313"/>
        <end position="332"/>
    </location>
</feature>
<feature type="region of interest" description="Disordered" evidence="1">
    <location>
        <begin position="610"/>
        <end position="648"/>
    </location>
</feature>
<keyword evidence="4" id="KW-1185">Reference proteome</keyword>
<dbReference type="Proteomes" id="UP000242287">
    <property type="component" value="Unassembled WGS sequence"/>
</dbReference>
<dbReference type="PANTHER" id="PTHR14905">
    <property type="entry name" value="NG37"/>
    <property type="match status" value="1"/>
</dbReference>
<evidence type="ECO:0000313" key="4">
    <source>
        <dbReference type="Proteomes" id="UP000242287"/>
    </source>
</evidence>